<comment type="caution">
    <text evidence="8">The sequence shown here is derived from an EMBL/GenBank/DDBJ whole genome shotgun (WGS) entry which is preliminary data.</text>
</comment>
<dbReference type="InterPro" id="IPR036188">
    <property type="entry name" value="FAD/NAD-bd_sf"/>
</dbReference>
<evidence type="ECO:0000313" key="9">
    <source>
        <dbReference type="Proteomes" id="UP000664132"/>
    </source>
</evidence>
<dbReference type="SUPFAM" id="SSF51905">
    <property type="entry name" value="FAD/NAD(P)-binding domain"/>
    <property type="match status" value="1"/>
</dbReference>
<dbReference type="AlphaFoldDB" id="A0A8H7W7N4"/>
<dbReference type="PANTHER" id="PTHR13789">
    <property type="entry name" value="MONOOXYGENASE"/>
    <property type="match status" value="1"/>
</dbReference>
<reference evidence="8" key="1">
    <citation type="submission" date="2021-02" db="EMBL/GenBank/DDBJ databases">
        <title>Genome sequence Cadophora malorum strain M34.</title>
        <authorList>
            <person name="Stefanovic E."/>
            <person name="Vu D."/>
            <person name="Scully C."/>
            <person name="Dijksterhuis J."/>
            <person name="Roader J."/>
            <person name="Houbraken J."/>
        </authorList>
    </citation>
    <scope>NUCLEOTIDE SEQUENCE</scope>
    <source>
        <strain evidence="8">M34</strain>
    </source>
</reference>
<dbReference type="Pfam" id="PF01494">
    <property type="entry name" value="FAD_binding_3"/>
    <property type="match status" value="1"/>
</dbReference>
<dbReference type="SUPFAM" id="SSF54373">
    <property type="entry name" value="FAD-linked reductases, C-terminal domain"/>
    <property type="match status" value="1"/>
</dbReference>
<dbReference type="InterPro" id="IPR002938">
    <property type="entry name" value="FAD-bd"/>
</dbReference>
<evidence type="ECO:0000313" key="8">
    <source>
        <dbReference type="EMBL" id="KAG4415333.1"/>
    </source>
</evidence>
<dbReference type="InterPro" id="IPR050493">
    <property type="entry name" value="FAD-dep_Monooxygenase_BioMet"/>
</dbReference>
<dbReference type="PRINTS" id="PR00420">
    <property type="entry name" value="RNGMNOXGNASE"/>
</dbReference>
<dbReference type="PANTHER" id="PTHR13789:SF314">
    <property type="entry name" value="FAD-BINDING DOMAIN-CONTAINING PROTEIN"/>
    <property type="match status" value="1"/>
</dbReference>
<evidence type="ECO:0000256" key="2">
    <source>
        <dbReference type="ARBA" id="ARBA00022630"/>
    </source>
</evidence>
<evidence type="ECO:0000259" key="6">
    <source>
        <dbReference type="Pfam" id="PF01266"/>
    </source>
</evidence>
<dbReference type="GO" id="GO:0004497">
    <property type="term" value="F:monooxygenase activity"/>
    <property type="evidence" value="ECO:0007669"/>
    <property type="project" value="UniProtKB-KW"/>
</dbReference>
<feature type="domain" description="FAD-binding" evidence="7">
    <location>
        <begin position="174"/>
        <end position="381"/>
    </location>
</feature>
<feature type="domain" description="FAD dependent oxidoreductase" evidence="6">
    <location>
        <begin position="11"/>
        <end position="42"/>
    </location>
</feature>
<keyword evidence="3" id="KW-0274">FAD</keyword>
<keyword evidence="5" id="KW-0503">Monooxygenase</keyword>
<evidence type="ECO:0000256" key="1">
    <source>
        <dbReference type="ARBA" id="ARBA00007992"/>
    </source>
</evidence>
<dbReference type="EMBL" id="JAFJYH010000226">
    <property type="protein sequence ID" value="KAG4415333.1"/>
    <property type="molecule type" value="Genomic_DNA"/>
</dbReference>
<sequence length="455" mass="50671">MSSTSSIQLNVLIVGAGIAGLSAARALSLNGHHITVFERSQFTNEVGAAITISPNGCRVLRAFGFDFDGVGGVDIRYLQTNHAVTFEKLFFADFGDAEETCGAKHHAMHRLDLHRELERLALLSGTENGDAGSQKNGGCKSAGSVRILKGVTIIRMDTENGKMELSDGRVFIGDLLIGADGLHSEVRAQATGKREEPIDTGWQIYRFLLPREKVMEDPVMREMKMENTRMIYEIPDEKAESTVRFVWYECRNGEVQNFGGFYRGVEDQTKVEDFGHIADKETVIKLFSRINPKLVNFIRQADKILYWRVYERYPLPSFTYHNRTILIGDAAHAMTPMTAQGGTQALEDAGALHALFADIPSLASLPERMALYDKVRLIRATRIQLGVVMPLKNGDVNPLKKVADELLEKDVDLPAEAKVIGLEHKHRMFHDFSYDIFAKCQEALEAAHGAQDEEG</sequence>
<evidence type="ECO:0000256" key="4">
    <source>
        <dbReference type="ARBA" id="ARBA00023002"/>
    </source>
</evidence>
<evidence type="ECO:0008006" key="10">
    <source>
        <dbReference type="Google" id="ProtNLM"/>
    </source>
</evidence>
<dbReference type="Proteomes" id="UP000664132">
    <property type="component" value="Unassembled WGS sequence"/>
</dbReference>
<name>A0A8H7W7N4_9HELO</name>
<gene>
    <name evidence="8" type="ORF">IFR04_011537</name>
</gene>
<keyword evidence="9" id="KW-1185">Reference proteome</keyword>
<dbReference type="GO" id="GO:0071949">
    <property type="term" value="F:FAD binding"/>
    <property type="evidence" value="ECO:0007669"/>
    <property type="project" value="InterPro"/>
</dbReference>
<comment type="similarity">
    <text evidence="1">Belongs to the paxM FAD-dependent monooxygenase family.</text>
</comment>
<dbReference type="Gene3D" id="3.50.50.60">
    <property type="entry name" value="FAD/NAD(P)-binding domain"/>
    <property type="match status" value="1"/>
</dbReference>
<keyword evidence="4" id="KW-0560">Oxidoreductase</keyword>
<protein>
    <recommendedName>
        <fullName evidence="10">FAD/NAD(P)-binding domain-containing protein</fullName>
    </recommendedName>
</protein>
<proteinExistence type="inferred from homology"/>
<evidence type="ECO:0000256" key="3">
    <source>
        <dbReference type="ARBA" id="ARBA00022827"/>
    </source>
</evidence>
<dbReference type="Pfam" id="PF01266">
    <property type="entry name" value="DAO"/>
    <property type="match status" value="1"/>
</dbReference>
<dbReference type="OrthoDB" id="9993796at2759"/>
<keyword evidence="2" id="KW-0285">Flavoprotein</keyword>
<evidence type="ECO:0000256" key="5">
    <source>
        <dbReference type="ARBA" id="ARBA00023033"/>
    </source>
</evidence>
<dbReference type="InterPro" id="IPR006076">
    <property type="entry name" value="FAD-dep_OxRdtase"/>
</dbReference>
<evidence type="ECO:0000259" key="7">
    <source>
        <dbReference type="Pfam" id="PF01494"/>
    </source>
</evidence>
<organism evidence="8 9">
    <name type="scientific">Cadophora malorum</name>
    <dbReference type="NCBI Taxonomy" id="108018"/>
    <lineage>
        <taxon>Eukaryota</taxon>
        <taxon>Fungi</taxon>
        <taxon>Dikarya</taxon>
        <taxon>Ascomycota</taxon>
        <taxon>Pezizomycotina</taxon>
        <taxon>Leotiomycetes</taxon>
        <taxon>Helotiales</taxon>
        <taxon>Ploettnerulaceae</taxon>
        <taxon>Cadophora</taxon>
    </lineage>
</organism>
<accession>A0A8H7W7N4</accession>